<keyword evidence="6" id="KW-1185">Reference proteome</keyword>
<dbReference type="PROSITE" id="PS00375">
    <property type="entry name" value="UDPGT"/>
    <property type="match status" value="1"/>
</dbReference>
<gene>
    <name evidence="7" type="primary">LOC107228054</name>
</gene>
<comment type="subcellular location">
    <subcellularLocation>
        <location evidence="5">Membrane</location>
        <topology evidence="5">Single-pass membrane protein</topology>
    </subcellularLocation>
</comment>
<keyword evidence="5" id="KW-0472">Membrane</keyword>
<evidence type="ECO:0000256" key="5">
    <source>
        <dbReference type="RuleBase" id="RU362059"/>
    </source>
</evidence>
<dbReference type="PANTHER" id="PTHR48043:SF114">
    <property type="entry name" value="IP04436P-RELATED"/>
    <property type="match status" value="1"/>
</dbReference>
<name>A0A6J0CER3_NEOLC</name>
<dbReference type="GO" id="GO:0015020">
    <property type="term" value="F:glucuronosyltransferase activity"/>
    <property type="evidence" value="ECO:0007669"/>
    <property type="project" value="UniProtKB-EC"/>
</dbReference>
<evidence type="ECO:0000256" key="4">
    <source>
        <dbReference type="RuleBase" id="RU003718"/>
    </source>
</evidence>
<comment type="similarity">
    <text evidence="1 4">Belongs to the UDP-glycosyltransferase family.</text>
</comment>
<dbReference type="RefSeq" id="XP_015524885.1">
    <property type="nucleotide sequence ID" value="XM_015669399.2"/>
</dbReference>
<dbReference type="InParanoid" id="A0A6J0CER3"/>
<dbReference type="InterPro" id="IPR050271">
    <property type="entry name" value="UDP-glycosyltransferase"/>
</dbReference>
<dbReference type="PANTHER" id="PTHR48043">
    <property type="entry name" value="EG:EG0003.4 PROTEIN-RELATED"/>
    <property type="match status" value="1"/>
</dbReference>
<feature type="transmembrane region" description="Helical" evidence="5">
    <location>
        <begin position="470"/>
        <end position="493"/>
    </location>
</feature>
<keyword evidence="3 4" id="KW-0808">Transferase</keyword>
<keyword evidence="5" id="KW-1133">Transmembrane helix</keyword>
<dbReference type="CDD" id="cd03784">
    <property type="entry name" value="GT1_Gtf-like"/>
    <property type="match status" value="1"/>
</dbReference>
<feature type="chain" id="PRO_5027154494" description="UDP-glucuronosyltransferase" evidence="5">
    <location>
        <begin position="21"/>
        <end position="515"/>
    </location>
</feature>
<dbReference type="FunFam" id="3.40.50.2000:FF:000050">
    <property type="entry name" value="UDP-glucuronosyltransferase"/>
    <property type="match status" value="1"/>
</dbReference>
<reference evidence="7" key="1">
    <citation type="submission" date="2025-08" db="UniProtKB">
        <authorList>
            <consortium name="RefSeq"/>
        </authorList>
    </citation>
    <scope>IDENTIFICATION</scope>
    <source>
        <tissue evidence="7">Thorax and Abdomen</tissue>
    </source>
</reference>
<protein>
    <recommendedName>
        <fullName evidence="5">UDP-glucuronosyltransferase</fullName>
        <ecNumber evidence="5">2.4.1.17</ecNumber>
    </recommendedName>
</protein>
<dbReference type="GeneID" id="107228054"/>
<accession>A0A6J0CER3</accession>
<dbReference type="SUPFAM" id="SSF53756">
    <property type="entry name" value="UDP-Glycosyltransferase/glycogen phosphorylase"/>
    <property type="match status" value="1"/>
</dbReference>
<keyword evidence="5" id="KW-0812">Transmembrane</keyword>
<keyword evidence="5" id="KW-0732">Signal</keyword>
<dbReference type="Pfam" id="PF00201">
    <property type="entry name" value="UDPGT"/>
    <property type="match status" value="1"/>
</dbReference>
<keyword evidence="2 4" id="KW-0328">Glycosyltransferase</keyword>
<dbReference type="Proteomes" id="UP000829291">
    <property type="component" value="Chromosome 1"/>
</dbReference>
<dbReference type="EC" id="2.4.1.17" evidence="5"/>
<evidence type="ECO:0000256" key="2">
    <source>
        <dbReference type="ARBA" id="ARBA00022676"/>
    </source>
</evidence>
<sequence>MKYLVFSLWVISCSQCFSEASKILAIMPLHAKSHYVPFEPLLKRLAERGHEVRVVSHFPQKVKIPNLTDVDISASLPPRIGSMDLGVVENFTLWTNAKYLWKNGVGICRPVFEHPGVKELLDTKERFDLTIFEIFGTDCFLGFAEKFGTPFVGVTSSIAMPWLPDALSNPDNPSYIPHFFSRYPGHMSFHERLLNAVYLLALKIGYRFYSDQPSYEIAKSYFGPDLPPLDVLRSKVGLVLVNGHHSVTSPRAMAPGVKEVGGIHIPSSGPARLPRELKEYLDSAVEGVVYFSIGSVLNSTTFPPKNLAILREAFGQLPQRVLWKCDEREMPQLPRNVKCFDWVPQLSVLCHPNVRVFFSHGGLLSTQEAVYCGVPILGMPIYGDQFANVAHSVEQGYALMTDFYNPSHDNIYGNLKALLTDNRYTERVRQASRRFRDRPQAPLEEAVFWVEYILRHGPRALRTAASELAWYQYLLLDVVAGVLFGLVFFFWIINKLLCAIFRRRKCPVEDKKKKN</sequence>
<feature type="signal peptide" evidence="5">
    <location>
        <begin position="1"/>
        <end position="20"/>
    </location>
</feature>
<dbReference type="Gene3D" id="3.40.50.2000">
    <property type="entry name" value="Glycogen Phosphorylase B"/>
    <property type="match status" value="2"/>
</dbReference>
<evidence type="ECO:0000256" key="3">
    <source>
        <dbReference type="ARBA" id="ARBA00022679"/>
    </source>
</evidence>
<evidence type="ECO:0000256" key="1">
    <source>
        <dbReference type="ARBA" id="ARBA00009995"/>
    </source>
</evidence>
<dbReference type="InterPro" id="IPR002213">
    <property type="entry name" value="UDP_glucos_trans"/>
</dbReference>
<evidence type="ECO:0000313" key="7">
    <source>
        <dbReference type="RefSeq" id="XP_015524885.1"/>
    </source>
</evidence>
<dbReference type="KEGG" id="nlo:107228054"/>
<dbReference type="GO" id="GO:0016020">
    <property type="term" value="C:membrane"/>
    <property type="evidence" value="ECO:0007669"/>
    <property type="project" value="UniProtKB-SubCell"/>
</dbReference>
<organism evidence="7">
    <name type="scientific">Neodiprion lecontei</name>
    <name type="common">Redheaded pine sawfly</name>
    <dbReference type="NCBI Taxonomy" id="441921"/>
    <lineage>
        <taxon>Eukaryota</taxon>
        <taxon>Metazoa</taxon>
        <taxon>Ecdysozoa</taxon>
        <taxon>Arthropoda</taxon>
        <taxon>Hexapoda</taxon>
        <taxon>Insecta</taxon>
        <taxon>Pterygota</taxon>
        <taxon>Neoptera</taxon>
        <taxon>Endopterygota</taxon>
        <taxon>Hymenoptera</taxon>
        <taxon>Tenthredinoidea</taxon>
        <taxon>Diprionidae</taxon>
        <taxon>Diprioninae</taxon>
        <taxon>Neodiprion</taxon>
    </lineage>
</organism>
<proteinExistence type="inferred from homology"/>
<dbReference type="AlphaFoldDB" id="A0A6J0CER3"/>
<dbReference type="OrthoDB" id="5835829at2759"/>
<comment type="catalytic activity">
    <reaction evidence="5">
        <text>glucuronate acceptor + UDP-alpha-D-glucuronate = acceptor beta-D-glucuronoside + UDP + H(+)</text>
        <dbReference type="Rhea" id="RHEA:21032"/>
        <dbReference type="ChEBI" id="CHEBI:15378"/>
        <dbReference type="ChEBI" id="CHEBI:58052"/>
        <dbReference type="ChEBI" id="CHEBI:58223"/>
        <dbReference type="ChEBI" id="CHEBI:132367"/>
        <dbReference type="ChEBI" id="CHEBI:132368"/>
        <dbReference type="EC" id="2.4.1.17"/>
    </reaction>
</comment>
<evidence type="ECO:0000313" key="6">
    <source>
        <dbReference type="Proteomes" id="UP000829291"/>
    </source>
</evidence>
<dbReference type="InterPro" id="IPR035595">
    <property type="entry name" value="UDP_glycos_trans_CS"/>
</dbReference>